<feature type="active site" description="Proton donor/acceptor" evidence="7">
    <location>
        <position position="12"/>
    </location>
</feature>
<dbReference type="GO" id="GO:0004615">
    <property type="term" value="F:phosphomannomutase activity"/>
    <property type="evidence" value="ECO:0007669"/>
    <property type="project" value="UniProtKB-EC"/>
</dbReference>
<evidence type="ECO:0000256" key="8">
    <source>
        <dbReference type="PIRSR" id="PIRSR605002-2"/>
    </source>
</evidence>
<evidence type="ECO:0000256" key="4">
    <source>
        <dbReference type="ARBA" id="ARBA00011738"/>
    </source>
</evidence>
<comment type="cofactor">
    <cofactor evidence="9">
        <name>Mg(2+)</name>
        <dbReference type="ChEBI" id="CHEBI:18420"/>
    </cofactor>
</comment>
<dbReference type="GO" id="GO:0000287">
    <property type="term" value="F:magnesium ion binding"/>
    <property type="evidence" value="ECO:0007669"/>
    <property type="project" value="TreeGrafter"/>
</dbReference>
<evidence type="ECO:0000256" key="1">
    <source>
        <dbReference type="ARBA" id="ARBA00004496"/>
    </source>
</evidence>
<dbReference type="Proteomes" id="UP000034273">
    <property type="component" value="Unassembled WGS sequence"/>
</dbReference>
<keyword evidence="9" id="KW-0460">Magnesium</keyword>
<dbReference type="PANTHER" id="PTHR10000">
    <property type="entry name" value="PHOSPHOSERINE PHOSPHATASE"/>
    <property type="match status" value="1"/>
</dbReference>
<evidence type="ECO:0000256" key="6">
    <source>
        <dbReference type="ARBA" id="ARBA00023235"/>
    </source>
</evidence>
<feature type="binding site" evidence="8">
    <location>
        <position position="129"/>
    </location>
    <ligand>
        <name>alpha-D-mannose 1-phosphate</name>
        <dbReference type="ChEBI" id="CHEBI:58409"/>
    </ligand>
</feature>
<reference evidence="10 11" key="1">
    <citation type="journal article" date="2015" name="Nature">
        <title>rRNA introns, odd ribosomes, and small enigmatic genomes across a large radiation of phyla.</title>
        <authorList>
            <person name="Brown C.T."/>
            <person name="Hug L.A."/>
            <person name="Thomas B.C."/>
            <person name="Sharon I."/>
            <person name="Castelle C.J."/>
            <person name="Singh A."/>
            <person name="Wilkins M.J."/>
            <person name="Williams K.H."/>
            <person name="Banfield J.F."/>
        </authorList>
    </citation>
    <scope>NUCLEOTIDE SEQUENCE [LARGE SCALE GENOMIC DNA]</scope>
</reference>
<accession>A0A0G1WYN3</accession>
<organism evidence="10 11">
    <name type="scientific">Candidatus Kaiserbacteria bacterium GW2011_GWA2_52_12</name>
    <dbReference type="NCBI Taxonomy" id="1618671"/>
    <lineage>
        <taxon>Bacteria</taxon>
        <taxon>Candidatus Kaiseribacteriota</taxon>
    </lineage>
</organism>
<comment type="similarity">
    <text evidence="3">Belongs to the eukaryotic PMM family.</text>
</comment>
<protein>
    <recommendedName>
        <fullName evidence="5">phosphomannomutase</fullName>
        <ecNumber evidence="5">5.4.2.8</ecNumber>
    </recommendedName>
</protein>
<evidence type="ECO:0000256" key="9">
    <source>
        <dbReference type="PIRSR" id="PIRSR605002-3"/>
    </source>
</evidence>
<comment type="pathway">
    <text evidence="2">Nucleotide-sugar biosynthesis; GDP-alpha-D-mannose biosynthesis; alpha-D-mannose 1-phosphate from D-fructose 6-phosphate: step 2/2.</text>
</comment>
<name>A0A0G1WYN3_9BACT</name>
<evidence type="ECO:0000256" key="2">
    <source>
        <dbReference type="ARBA" id="ARBA00004699"/>
    </source>
</evidence>
<dbReference type="EC" id="5.4.2.8" evidence="5"/>
<dbReference type="NCBIfam" id="TIGR01484">
    <property type="entry name" value="HAD-SF-IIB"/>
    <property type="match status" value="1"/>
</dbReference>
<feature type="binding site" evidence="9">
    <location>
        <position position="212"/>
    </location>
    <ligand>
        <name>Mg(2+)</name>
        <dbReference type="ChEBI" id="CHEBI:18420"/>
        <label>1</label>
    </ligand>
</feature>
<gene>
    <name evidence="10" type="ORF">UY67_C0015G0005</name>
</gene>
<feature type="active site" description="Nucleophile" evidence="7">
    <location>
        <position position="10"/>
    </location>
</feature>
<dbReference type="SUPFAM" id="SSF56784">
    <property type="entry name" value="HAD-like"/>
    <property type="match status" value="1"/>
</dbReference>
<sequence>MQCPKVVLFDLDDTLADSFESPTKEMNARIVRLLERLPIAIITGRDFPWMARDFLPQIAAEGHMERFYVFPEGAAQCFQWDGREWKEIYGWSISEEDHTRIRKAVLESVEETGVLKGLPCFGEQFVQKRAMMAFAALGINVSPDLKYSWDPDNKRRATLRDAIAAKLPEFDVLMGGATSTDVTKKGVNKARGVEWLSKHLNIPAAEMLYIGDALYPGGNDSVVIPTGIQTRPVTGPEETLTVIDELLSVCGN</sequence>
<dbReference type="UniPathway" id="UPA00126">
    <property type="reaction ID" value="UER00424"/>
</dbReference>
<dbReference type="GO" id="GO:0009298">
    <property type="term" value="P:GDP-mannose biosynthetic process"/>
    <property type="evidence" value="ECO:0007669"/>
    <property type="project" value="UniProtKB-UniPathway"/>
</dbReference>
<feature type="binding site" evidence="8">
    <location>
        <position position="181"/>
    </location>
    <ligand>
        <name>alpha-D-mannose 1-phosphate</name>
        <dbReference type="ChEBI" id="CHEBI:58409"/>
    </ligand>
</feature>
<keyword evidence="6" id="KW-0413">Isomerase</keyword>
<comment type="subcellular location">
    <subcellularLocation>
        <location evidence="1">Cytoplasm</location>
    </subcellularLocation>
</comment>
<evidence type="ECO:0000313" key="11">
    <source>
        <dbReference type="Proteomes" id="UP000034273"/>
    </source>
</evidence>
<feature type="binding site" evidence="9">
    <location>
        <position position="10"/>
    </location>
    <ligand>
        <name>Mg(2+)</name>
        <dbReference type="ChEBI" id="CHEBI:18420"/>
        <label>1</label>
    </ligand>
</feature>
<dbReference type="InterPro" id="IPR036412">
    <property type="entry name" value="HAD-like_sf"/>
</dbReference>
<dbReference type="AlphaFoldDB" id="A0A0G1WYN3"/>
<dbReference type="PANTHER" id="PTHR10000:SF8">
    <property type="entry name" value="HAD SUPERFAMILY HYDROLASE-LIKE, TYPE 3"/>
    <property type="match status" value="1"/>
</dbReference>
<evidence type="ECO:0000256" key="5">
    <source>
        <dbReference type="ARBA" id="ARBA00012730"/>
    </source>
</evidence>
<dbReference type="GO" id="GO:0016791">
    <property type="term" value="F:phosphatase activity"/>
    <property type="evidence" value="ECO:0007669"/>
    <property type="project" value="UniProtKB-ARBA"/>
</dbReference>
<dbReference type="Pfam" id="PF03332">
    <property type="entry name" value="PMM"/>
    <property type="match status" value="1"/>
</dbReference>
<feature type="binding site" evidence="8">
    <location>
        <position position="179"/>
    </location>
    <ligand>
        <name>alpha-D-mannose 1-phosphate</name>
        <dbReference type="ChEBI" id="CHEBI:58409"/>
    </ligand>
</feature>
<dbReference type="InterPro" id="IPR023214">
    <property type="entry name" value="HAD_sf"/>
</dbReference>
<feature type="binding site" evidence="9">
    <location>
        <position position="12"/>
    </location>
    <ligand>
        <name>Mg(2+)</name>
        <dbReference type="ChEBI" id="CHEBI:18420"/>
        <label>1</label>
    </ligand>
</feature>
<keyword evidence="9" id="KW-0479">Metal-binding</keyword>
<evidence type="ECO:0000313" key="10">
    <source>
        <dbReference type="EMBL" id="KKW23861.1"/>
    </source>
</evidence>
<keyword evidence="10" id="KW-0378">Hydrolase</keyword>
<dbReference type="Gene3D" id="3.40.50.1000">
    <property type="entry name" value="HAD superfamily/HAD-like"/>
    <property type="match status" value="2"/>
</dbReference>
<dbReference type="InterPro" id="IPR006379">
    <property type="entry name" value="HAD-SF_hydro_IIB"/>
</dbReference>
<evidence type="ECO:0000256" key="3">
    <source>
        <dbReference type="ARBA" id="ARBA00009736"/>
    </source>
</evidence>
<evidence type="ECO:0000256" key="7">
    <source>
        <dbReference type="PIRSR" id="PIRSR605002-1"/>
    </source>
</evidence>
<dbReference type="GO" id="GO:0005829">
    <property type="term" value="C:cytosol"/>
    <property type="evidence" value="ECO:0007669"/>
    <property type="project" value="TreeGrafter"/>
</dbReference>
<dbReference type="EMBL" id="LCQW01000015">
    <property type="protein sequence ID" value="KKW23861.1"/>
    <property type="molecule type" value="Genomic_DNA"/>
</dbReference>
<comment type="caution">
    <text evidence="10">The sequence shown here is derived from an EMBL/GenBank/DDBJ whole genome shotgun (WGS) entry which is preliminary data.</text>
</comment>
<dbReference type="STRING" id="1618671.UY67_C0015G0005"/>
<proteinExistence type="inferred from homology"/>
<dbReference type="InterPro" id="IPR005002">
    <property type="entry name" value="PMM"/>
</dbReference>
<comment type="subunit">
    <text evidence="4">Homodimer.</text>
</comment>